<accession>E4KQD8</accession>
<dbReference type="Gene3D" id="3.40.50.1820">
    <property type="entry name" value="alpha/beta hydrolase"/>
    <property type="match status" value="1"/>
</dbReference>
<comment type="caution">
    <text evidence="1">The sequence shown here is derived from an EMBL/GenBank/DDBJ whole genome shotgun (WGS) entry which is preliminary data.</text>
</comment>
<proteinExistence type="predicted"/>
<dbReference type="RefSeq" id="WP_006418708.1">
    <property type="nucleotide sequence ID" value="NZ_AENN01000016.1"/>
</dbReference>
<keyword evidence="2" id="KW-1185">Reference proteome</keyword>
<dbReference type="SUPFAM" id="SSF53474">
    <property type="entry name" value="alpha/beta-Hydrolases"/>
    <property type="match status" value="1"/>
</dbReference>
<dbReference type="Proteomes" id="UP000005990">
    <property type="component" value="Unassembled WGS sequence"/>
</dbReference>
<organism evidence="1 2">
    <name type="scientific">Eremococcus coleocola ACS-139-V-Col8</name>
    <dbReference type="NCBI Taxonomy" id="908337"/>
    <lineage>
        <taxon>Bacteria</taxon>
        <taxon>Bacillati</taxon>
        <taxon>Bacillota</taxon>
        <taxon>Bacilli</taxon>
        <taxon>Lactobacillales</taxon>
        <taxon>Aerococcaceae</taxon>
        <taxon>Eremococcus</taxon>
    </lineage>
</organism>
<evidence type="ECO:0000313" key="2">
    <source>
        <dbReference type="Proteomes" id="UP000005990"/>
    </source>
</evidence>
<reference evidence="1 2" key="1">
    <citation type="submission" date="2010-10" db="EMBL/GenBank/DDBJ databases">
        <authorList>
            <person name="Durkin A.S."/>
            <person name="Madupu R."/>
            <person name="Torralba M."/>
            <person name="Gillis M."/>
            <person name="Methe B."/>
            <person name="Sutton G."/>
            <person name="Nelson K.E."/>
        </authorList>
    </citation>
    <scope>NUCLEOTIDE SEQUENCE [LARGE SCALE GENOMIC DNA]</scope>
    <source>
        <strain evidence="1 2">ACS-139-V-Col8</strain>
    </source>
</reference>
<protein>
    <recommendedName>
        <fullName evidence="3">DUF2974 domain-containing protein</fullName>
    </recommendedName>
</protein>
<name>E4KQD8_9LACT</name>
<evidence type="ECO:0008006" key="3">
    <source>
        <dbReference type="Google" id="ProtNLM"/>
    </source>
</evidence>
<dbReference type="STRING" id="908337.HMPREF9257_1739"/>
<sequence length="398" mass="46870">MDIINHYLKDWGTDTFWQRPLNDLDIVALNELVYLPFNLYFQQKDRWTLIDLCHAFNLNESVHIVDNPFLTTPDRLKLFYTLANSPRFSNIICQNFTEVIDPDREMQFCAMTFQLKEDLSLISYRGTDDTLIGWKEDLKMAYQETVPAQLAARDYFENFAQSHSHGKYILVGHSKGGNLALFAAVFSKQYYQDRIQSIYCLDSPGLQAIILKSQAYKRVRRKIKRIVPEDSLVGYMLFHDCHPTIIKSHQRGFSQHDCKLWRVQDQAFIPCPKNSRLSQIMDQALKIWVDQVPNEDLDFFVEHLFQLLDQMKYTTLNDLEKEKSIRDFLHKLRGVFGKSDPETRRKLEGITGQLLKAWHQSSHQWNLAAYQTWKSNLAWDLSKSNLEEFFAQFNFLQK</sequence>
<dbReference type="InterPro" id="IPR029058">
    <property type="entry name" value="AB_hydrolase_fold"/>
</dbReference>
<dbReference type="eggNOG" id="COG1073">
    <property type="taxonomic scope" value="Bacteria"/>
</dbReference>
<dbReference type="AlphaFoldDB" id="E4KQD8"/>
<dbReference type="InterPro" id="IPR024499">
    <property type="entry name" value="Mbeg1-like"/>
</dbReference>
<dbReference type="EMBL" id="AENN01000016">
    <property type="protein sequence ID" value="EFR30922.1"/>
    <property type="molecule type" value="Genomic_DNA"/>
</dbReference>
<gene>
    <name evidence="1" type="ORF">HMPREF9257_1739</name>
</gene>
<dbReference type="Pfam" id="PF11187">
    <property type="entry name" value="Mbeg1-like"/>
    <property type="match status" value="1"/>
</dbReference>
<dbReference type="OrthoDB" id="9769481at2"/>
<evidence type="ECO:0000313" key="1">
    <source>
        <dbReference type="EMBL" id="EFR30922.1"/>
    </source>
</evidence>